<dbReference type="Pfam" id="PF11298">
    <property type="entry name" value="DUF3099"/>
    <property type="match status" value="1"/>
</dbReference>
<feature type="compositionally biased region" description="Polar residues" evidence="1">
    <location>
        <begin position="97"/>
        <end position="120"/>
    </location>
</feature>
<reference evidence="3 4" key="1">
    <citation type="submission" date="2016-04" db="EMBL/GenBank/DDBJ databases">
        <title>Complete genome sequence of Dietzia lutea YIM 80766T, a strain isolated from desert soil in Egypt.</title>
        <authorList>
            <person name="Zhao J."/>
            <person name="Hu B."/>
            <person name="Geng S."/>
            <person name="Nie Y."/>
            <person name="Tang Y."/>
        </authorList>
    </citation>
    <scope>NUCLEOTIDE SEQUENCE [LARGE SCALE GENOMIC DNA]</scope>
    <source>
        <strain evidence="3 4">YIM 80766</strain>
    </source>
</reference>
<organism evidence="3 4">
    <name type="scientific">Dietzia lutea</name>
    <dbReference type="NCBI Taxonomy" id="546160"/>
    <lineage>
        <taxon>Bacteria</taxon>
        <taxon>Bacillati</taxon>
        <taxon>Actinomycetota</taxon>
        <taxon>Actinomycetes</taxon>
        <taxon>Mycobacteriales</taxon>
        <taxon>Dietziaceae</taxon>
        <taxon>Dietzia</taxon>
    </lineage>
</organism>
<evidence type="ECO:0000256" key="1">
    <source>
        <dbReference type="SAM" id="MobiDB-lite"/>
    </source>
</evidence>
<dbReference type="AlphaFoldDB" id="A0A2S1R6W1"/>
<name>A0A2S1R6W1_9ACTN</name>
<gene>
    <name evidence="3" type="ORF">A6035_07395</name>
</gene>
<feature type="region of interest" description="Disordered" evidence="1">
    <location>
        <begin position="93"/>
        <end position="197"/>
    </location>
</feature>
<dbReference type="EMBL" id="CP015449">
    <property type="protein sequence ID" value="AWH92012.1"/>
    <property type="molecule type" value="Genomic_DNA"/>
</dbReference>
<keyword evidence="4" id="KW-1185">Reference proteome</keyword>
<proteinExistence type="predicted"/>
<evidence type="ECO:0000256" key="2">
    <source>
        <dbReference type="SAM" id="Phobius"/>
    </source>
</evidence>
<dbReference type="Proteomes" id="UP000244928">
    <property type="component" value="Chromosome"/>
</dbReference>
<evidence type="ECO:0000313" key="3">
    <source>
        <dbReference type="EMBL" id="AWH92012.1"/>
    </source>
</evidence>
<keyword evidence="2" id="KW-0472">Membrane</keyword>
<keyword evidence="2" id="KW-1133">Transmembrane helix</keyword>
<accession>A0A2S1R6W1</accession>
<evidence type="ECO:0008006" key="5">
    <source>
        <dbReference type="Google" id="ProtNLM"/>
    </source>
</evidence>
<dbReference type="InterPro" id="IPR021449">
    <property type="entry name" value="DUF3099"/>
</dbReference>
<evidence type="ECO:0000313" key="4">
    <source>
        <dbReference type="Proteomes" id="UP000244928"/>
    </source>
</evidence>
<feature type="transmembrane region" description="Helical" evidence="2">
    <location>
        <begin position="40"/>
        <end position="59"/>
    </location>
</feature>
<feature type="compositionally biased region" description="Low complexity" evidence="1">
    <location>
        <begin position="130"/>
        <end position="141"/>
    </location>
</feature>
<dbReference type="KEGG" id="dlu:A6035_07395"/>
<feature type="transmembrane region" description="Helical" evidence="2">
    <location>
        <begin position="65"/>
        <end position="85"/>
    </location>
</feature>
<protein>
    <recommendedName>
        <fullName evidence="5">DUF3099 domain-containing protein</fullName>
    </recommendedName>
</protein>
<keyword evidence="2" id="KW-0812">Transmembrane</keyword>
<feature type="compositionally biased region" description="Basic and acidic residues" evidence="1">
    <location>
        <begin position="164"/>
        <end position="176"/>
    </location>
</feature>
<dbReference type="RefSeq" id="WP_108847268.1">
    <property type="nucleotide sequence ID" value="NZ_CP015449.1"/>
</dbReference>
<sequence length="197" mass="20555">MAPDFRRQRSGERDDTSRPVLITGARESYRDELAARKKRYFVLMSVRIPALLLAAGSLSLWNNPWIALAIVAGSIPIPWIAVIGANDRPPLPKGQARTYTAGSLPSNTPYALPSSLTGAANGTRPDAETGSGRAIGPAAGPGAAGHGGDPRDRTDGGPGSPRTDGGDPRGRTDRGPDSPGSESPRSHPTPDESDTDQ</sequence>